<dbReference type="AlphaFoldDB" id="E4U3S3"/>
<dbReference type="InterPro" id="IPR058240">
    <property type="entry name" value="rSAM_sf"/>
</dbReference>
<keyword evidence="2" id="KW-0949">S-adenosyl-L-methionine</keyword>
<dbReference type="GO" id="GO:0046872">
    <property type="term" value="F:metal ion binding"/>
    <property type="evidence" value="ECO:0007669"/>
    <property type="project" value="UniProtKB-KW"/>
</dbReference>
<sequence>MIHYSFPLYRPSAEAENIIVQATLGCSHNRCSFCTMYKTKRYTIRPLNEVRREIEALAHAYPNANKVFLADGDALALPTEHFAKLLRLLKTSFPRLTRVSLYATAQNFLEKSIDELKELRAGGLSLAYFGIETGNNELLSKIDKGVNRDQMIEALDRAHEANIKISATVILGIGGTEHTREHISDTARVINAAPITYLSTLQLGLEEGVKDRFLRPFDSFTLLKDLQILHEQRDLLSLINPLEKVIFRSNHASNALHLSGTLPKDRDRLIGEIDEALKVGQGAMVPSWMRGF</sequence>
<dbReference type="PROSITE" id="PS51918">
    <property type="entry name" value="RADICAL_SAM"/>
    <property type="match status" value="1"/>
</dbReference>
<dbReference type="Pfam" id="PF04055">
    <property type="entry name" value="Radical_SAM"/>
    <property type="match status" value="1"/>
</dbReference>
<dbReference type="InterPro" id="IPR007197">
    <property type="entry name" value="rSAM"/>
</dbReference>
<dbReference type="EMBL" id="CP002357">
    <property type="protein sequence ID" value="ADR35339.1"/>
    <property type="molecule type" value="Genomic_DNA"/>
</dbReference>
<comment type="cofactor">
    <cofactor evidence="1">
        <name>[4Fe-4S] cluster</name>
        <dbReference type="ChEBI" id="CHEBI:49883"/>
    </cofactor>
</comment>
<reference evidence="7 8" key="1">
    <citation type="journal article" date="2012" name="Stand. Genomic Sci.">
        <title>Complete genome sequence of the sulfur compounds oxidizing chemolithoautotroph Sulfuricurvum kujiense type strain (YK-1(T)).</title>
        <authorList>
            <person name="Han C."/>
            <person name="Kotsyurbenko O."/>
            <person name="Chertkov O."/>
            <person name="Held B."/>
            <person name="Lapidus A."/>
            <person name="Nolan M."/>
            <person name="Lucas S."/>
            <person name="Hammon N."/>
            <person name="Deshpande S."/>
            <person name="Cheng J.F."/>
            <person name="Tapia R."/>
            <person name="Goodwin L.A."/>
            <person name="Pitluck S."/>
            <person name="Liolios K."/>
            <person name="Pagani I."/>
            <person name="Ivanova N."/>
            <person name="Mavromatis K."/>
            <person name="Mikhailova N."/>
            <person name="Pati A."/>
            <person name="Chen A."/>
            <person name="Palaniappan K."/>
            <person name="Land M."/>
            <person name="Hauser L."/>
            <person name="Chang Y.J."/>
            <person name="Jeffries C.D."/>
            <person name="Brambilla E.M."/>
            <person name="Rohde M."/>
            <person name="Spring S."/>
            <person name="Sikorski J."/>
            <person name="Goker M."/>
            <person name="Woyke T."/>
            <person name="Bristow J."/>
            <person name="Eisen J.A."/>
            <person name="Markowitz V."/>
            <person name="Hugenholtz P."/>
            <person name="Kyrpides N.C."/>
            <person name="Klenk H.P."/>
            <person name="Detter J.C."/>
        </authorList>
    </citation>
    <scope>NUCLEOTIDE SEQUENCE [LARGE SCALE GENOMIC DNA]</scope>
    <source>
        <strain evidence="8">ATCC BAA-921 / DSM 16994 / JCM 11577 / YK-1</strain>
    </source>
</reference>
<geneLocation type="plasmid" evidence="7 8">
    <name>pSULKU02</name>
</geneLocation>
<gene>
    <name evidence="7" type="ordered locus">Sulku_2689</name>
</gene>
<dbReference type="PANTHER" id="PTHR43409:SF4">
    <property type="entry name" value="RADICAL SAM SUPERFAMILY PROTEIN"/>
    <property type="match status" value="1"/>
</dbReference>
<keyword evidence="8" id="KW-1185">Reference proteome</keyword>
<dbReference type="InterPro" id="IPR006638">
    <property type="entry name" value="Elp3/MiaA/NifB-like_rSAM"/>
</dbReference>
<evidence type="ECO:0000256" key="4">
    <source>
        <dbReference type="ARBA" id="ARBA00023004"/>
    </source>
</evidence>
<evidence type="ECO:0000256" key="2">
    <source>
        <dbReference type="ARBA" id="ARBA00022691"/>
    </source>
</evidence>
<evidence type="ECO:0000256" key="3">
    <source>
        <dbReference type="ARBA" id="ARBA00022723"/>
    </source>
</evidence>
<dbReference type="SMART" id="SM00729">
    <property type="entry name" value="Elp3"/>
    <property type="match status" value="1"/>
</dbReference>
<organism evidence="7 8">
    <name type="scientific">Sulfuricurvum kujiense (strain ATCC BAA-921 / DSM 16994 / JCM 11577 / YK-1)</name>
    <dbReference type="NCBI Taxonomy" id="709032"/>
    <lineage>
        <taxon>Bacteria</taxon>
        <taxon>Pseudomonadati</taxon>
        <taxon>Campylobacterota</taxon>
        <taxon>Epsilonproteobacteria</taxon>
        <taxon>Campylobacterales</taxon>
        <taxon>Sulfurimonadaceae</taxon>
        <taxon>Sulfuricurvum</taxon>
    </lineage>
</organism>
<keyword evidence="5" id="KW-0411">Iron-sulfur</keyword>
<dbReference type="Proteomes" id="UP000008721">
    <property type="component" value="Plasmid pSULKU02"/>
</dbReference>
<dbReference type="OrthoDB" id="5470216at2"/>
<evidence type="ECO:0000313" key="8">
    <source>
        <dbReference type="Proteomes" id="UP000008721"/>
    </source>
</evidence>
<protein>
    <submittedName>
        <fullName evidence="7">Radical SAM domain protein</fullName>
    </submittedName>
</protein>
<dbReference type="GO" id="GO:0003824">
    <property type="term" value="F:catalytic activity"/>
    <property type="evidence" value="ECO:0007669"/>
    <property type="project" value="InterPro"/>
</dbReference>
<dbReference type="RefSeq" id="WP_013449951.1">
    <property type="nucleotide sequence ID" value="NC_014755.1"/>
</dbReference>
<keyword evidence="7" id="KW-0614">Plasmid</keyword>
<feature type="domain" description="Radical SAM core" evidence="6">
    <location>
        <begin position="10"/>
        <end position="234"/>
    </location>
</feature>
<dbReference type="HOGENOM" id="CLU_044464_1_0_7"/>
<evidence type="ECO:0000313" key="7">
    <source>
        <dbReference type="EMBL" id="ADR35339.1"/>
    </source>
</evidence>
<keyword evidence="4" id="KW-0408">Iron</keyword>
<dbReference type="GO" id="GO:0051536">
    <property type="term" value="F:iron-sulfur cluster binding"/>
    <property type="evidence" value="ECO:0007669"/>
    <property type="project" value="UniProtKB-KW"/>
</dbReference>
<dbReference type="InterPro" id="IPR013785">
    <property type="entry name" value="Aldolase_TIM"/>
</dbReference>
<dbReference type="Gene3D" id="3.20.20.70">
    <property type="entry name" value="Aldolase class I"/>
    <property type="match status" value="1"/>
</dbReference>
<dbReference type="InterPro" id="IPR051198">
    <property type="entry name" value="BchE-like"/>
</dbReference>
<dbReference type="CDD" id="cd01335">
    <property type="entry name" value="Radical_SAM"/>
    <property type="match status" value="1"/>
</dbReference>
<dbReference type="SFLD" id="SFLDS00029">
    <property type="entry name" value="Radical_SAM"/>
    <property type="match status" value="1"/>
</dbReference>
<dbReference type="KEGG" id="sku:Sulku_2689"/>
<accession>E4U3S3</accession>
<dbReference type="SUPFAM" id="SSF102114">
    <property type="entry name" value="Radical SAM enzymes"/>
    <property type="match status" value="1"/>
</dbReference>
<evidence type="ECO:0000259" key="6">
    <source>
        <dbReference type="PROSITE" id="PS51918"/>
    </source>
</evidence>
<name>E4U3S3_SULKY</name>
<evidence type="ECO:0000256" key="1">
    <source>
        <dbReference type="ARBA" id="ARBA00001966"/>
    </source>
</evidence>
<dbReference type="SFLD" id="SFLDG01082">
    <property type="entry name" value="B12-binding_domain_containing"/>
    <property type="match status" value="1"/>
</dbReference>
<dbReference type="SFLD" id="SFLDG01095">
    <property type="entry name" value="Uncharacterised_Radical_SAM_Su"/>
    <property type="match status" value="1"/>
</dbReference>
<proteinExistence type="predicted"/>
<keyword evidence="3" id="KW-0479">Metal-binding</keyword>
<dbReference type="PANTHER" id="PTHR43409">
    <property type="entry name" value="ANAEROBIC MAGNESIUM-PROTOPORPHYRIN IX MONOMETHYL ESTER CYCLASE-RELATED"/>
    <property type="match status" value="1"/>
</dbReference>
<evidence type="ECO:0000256" key="5">
    <source>
        <dbReference type="ARBA" id="ARBA00023014"/>
    </source>
</evidence>